<evidence type="ECO:0000256" key="1">
    <source>
        <dbReference type="SAM" id="MobiDB-lite"/>
    </source>
</evidence>
<comment type="caution">
    <text evidence="2">The sequence shown here is derived from an EMBL/GenBank/DDBJ whole genome shotgun (WGS) entry which is preliminary data.</text>
</comment>
<dbReference type="EMBL" id="JABSTU010000010">
    <property type="protein sequence ID" value="KAH8019431.1"/>
    <property type="molecule type" value="Genomic_DNA"/>
</dbReference>
<feature type="compositionally biased region" description="Basic and acidic residues" evidence="1">
    <location>
        <begin position="1"/>
        <end position="11"/>
    </location>
</feature>
<feature type="region of interest" description="Disordered" evidence="1">
    <location>
        <begin position="1"/>
        <end position="61"/>
    </location>
</feature>
<gene>
    <name evidence="2" type="ORF">HPB51_019404</name>
</gene>
<protein>
    <submittedName>
        <fullName evidence="2">Uncharacterized protein</fullName>
    </submittedName>
</protein>
<sequence>MDDQDRYRPSKDATALTQAMMPPPGALPARPVRNPKHKRAASFGGIPFAQLESLPSWTQQESRENMIMAWKTAAADDVRHLSQAPPRDPMSTSAPAAAEEEMDMSSSRKRPHPPDSSDDEADTRRKLVPAPPQGESDTSADSSDSLLSFDSQCTEDFIDSSASSTTTGVASVIQVDPPAVTTGPAGGPAVDAPEENGEGMDKALGHETCVP</sequence>
<evidence type="ECO:0000313" key="2">
    <source>
        <dbReference type="EMBL" id="KAH8019431.1"/>
    </source>
</evidence>
<dbReference type="AlphaFoldDB" id="A0A9J6DBF2"/>
<name>A0A9J6DBF2_RHIMP</name>
<reference evidence="2" key="1">
    <citation type="journal article" date="2020" name="Cell">
        <title>Large-Scale Comparative Analyses of Tick Genomes Elucidate Their Genetic Diversity and Vector Capacities.</title>
        <authorList>
            <consortium name="Tick Genome and Microbiome Consortium (TIGMIC)"/>
            <person name="Jia N."/>
            <person name="Wang J."/>
            <person name="Shi W."/>
            <person name="Du L."/>
            <person name="Sun Y."/>
            <person name="Zhan W."/>
            <person name="Jiang J.F."/>
            <person name="Wang Q."/>
            <person name="Zhang B."/>
            <person name="Ji P."/>
            <person name="Bell-Sakyi L."/>
            <person name="Cui X.M."/>
            <person name="Yuan T.T."/>
            <person name="Jiang B.G."/>
            <person name="Yang W.F."/>
            <person name="Lam T.T."/>
            <person name="Chang Q.C."/>
            <person name="Ding S.J."/>
            <person name="Wang X.J."/>
            <person name="Zhu J.G."/>
            <person name="Ruan X.D."/>
            <person name="Zhao L."/>
            <person name="Wei J.T."/>
            <person name="Ye R.Z."/>
            <person name="Que T.C."/>
            <person name="Du C.H."/>
            <person name="Zhou Y.H."/>
            <person name="Cheng J.X."/>
            <person name="Dai P.F."/>
            <person name="Guo W.B."/>
            <person name="Han X.H."/>
            <person name="Huang E.J."/>
            <person name="Li L.F."/>
            <person name="Wei W."/>
            <person name="Gao Y.C."/>
            <person name="Liu J.Z."/>
            <person name="Shao H.Z."/>
            <person name="Wang X."/>
            <person name="Wang C.C."/>
            <person name="Yang T.C."/>
            <person name="Huo Q.B."/>
            <person name="Li W."/>
            <person name="Chen H.Y."/>
            <person name="Chen S.E."/>
            <person name="Zhou L.G."/>
            <person name="Ni X.B."/>
            <person name="Tian J.H."/>
            <person name="Sheng Y."/>
            <person name="Liu T."/>
            <person name="Pan Y.S."/>
            <person name="Xia L.Y."/>
            <person name="Li J."/>
            <person name="Zhao F."/>
            <person name="Cao W.C."/>
        </authorList>
    </citation>
    <scope>NUCLEOTIDE SEQUENCE</scope>
    <source>
        <strain evidence="2">Rmic-2018</strain>
    </source>
</reference>
<feature type="compositionally biased region" description="Low complexity" evidence="1">
    <location>
        <begin position="136"/>
        <end position="151"/>
    </location>
</feature>
<accession>A0A9J6DBF2</accession>
<organism evidence="2 3">
    <name type="scientific">Rhipicephalus microplus</name>
    <name type="common">Cattle tick</name>
    <name type="synonym">Boophilus microplus</name>
    <dbReference type="NCBI Taxonomy" id="6941"/>
    <lineage>
        <taxon>Eukaryota</taxon>
        <taxon>Metazoa</taxon>
        <taxon>Ecdysozoa</taxon>
        <taxon>Arthropoda</taxon>
        <taxon>Chelicerata</taxon>
        <taxon>Arachnida</taxon>
        <taxon>Acari</taxon>
        <taxon>Parasitiformes</taxon>
        <taxon>Ixodida</taxon>
        <taxon>Ixodoidea</taxon>
        <taxon>Ixodidae</taxon>
        <taxon>Rhipicephalinae</taxon>
        <taxon>Rhipicephalus</taxon>
        <taxon>Boophilus</taxon>
    </lineage>
</organism>
<proteinExistence type="predicted"/>
<feature type="compositionally biased region" description="Low complexity" evidence="1">
    <location>
        <begin position="160"/>
        <end position="190"/>
    </location>
</feature>
<dbReference type="Proteomes" id="UP000821866">
    <property type="component" value="Chromosome 8"/>
</dbReference>
<keyword evidence="3" id="KW-1185">Reference proteome</keyword>
<evidence type="ECO:0000313" key="3">
    <source>
        <dbReference type="Proteomes" id="UP000821866"/>
    </source>
</evidence>
<reference evidence="2" key="2">
    <citation type="submission" date="2021-09" db="EMBL/GenBank/DDBJ databases">
        <authorList>
            <person name="Jia N."/>
            <person name="Wang J."/>
            <person name="Shi W."/>
            <person name="Du L."/>
            <person name="Sun Y."/>
            <person name="Zhan W."/>
            <person name="Jiang J."/>
            <person name="Wang Q."/>
            <person name="Zhang B."/>
            <person name="Ji P."/>
            <person name="Sakyi L.B."/>
            <person name="Cui X."/>
            <person name="Yuan T."/>
            <person name="Jiang B."/>
            <person name="Yang W."/>
            <person name="Lam T.T.-Y."/>
            <person name="Chang Q."/>
            <person name="Ding S."/>
            <person name="Wang X."/>
            <person name="Zhu J."/>
            <person name="Ruan X."/>
            <person name="Zhao L."/>
            <person name="Wei J."/>
            <person name="Que T."/>
            <person name="Du C."/>
            <person name="Cheng J."/>
            <person name="Dai P."/>
            <person name="Han X."/>
            <person name="Huang E."/>
            <person name="Gao Y."/>
            <person name="Liu J."/>
            <person name="Shao H."/>
            <person name="Ye R."/>
            <person name="Li L."/>
            <person name="Wei W."/>
            <person name="Wang X."/>
            <person name="Wang C."/>
            <person name="Huo Q."/>
            <person name="Li W."/>
            <person name="Guo W."/>
            <person name="Chen H."/>
            <person name="Chen S."/>
            <person name="Zhou L."/>
            <person name="Zhou L."/>
            <person name="Ni X."/>
            <person name="Tian J."/>
            <person name="Zhou Y."/>
            <person name="Sheng Y."/>
            <person name="Liu T."/>
            <person name="Pan Y."/>
            <person name="Xia L."/>
            <person name="Li J."/>
            <person name="Zhao F."/>
            <person name="Cao W."/>
        </authorList>
    </citation>
    <scope>NUCLEOTIDE SEQUENCE</scope>
    <source>
        <strain evidence="2">Rmic-2018</strain>
        <tissue evidence="2">Larvae</tissue>
    </source>
</reference>
<feature type="region of interest" description="Disordered" evidence="1">
    <location>
        <begin position="78"/>
        <end position="211"/>
    </location>
</feature>